<accession>A0A0V1PWF1</accession>
<evidence type="ECO:0000313" key="7">
    <source>
        <dbReference type="Proteomes" id="UP000054251"/>
    </source>
</evidence>
<dbReference type="PROSITE" id="PS00478">
    <property type="entry name" value="LIM_DOMAIN_1"/>
    <property type="match status" value="1"/>
</dbReference>
<proteinExistence type="predicted"/>
<feature type="compositionally biased region" description="Acidic residues" evidence="4">
    <location>
        <begin position="218"/>
        <end position="228"/>
    </location>
</feature>
<name>A0A0V1PWF1_9ASCO</name>
<evidence type="ECO:0000259" key="5">
    <source>
        <dbReference type="PROSITE" id="PS50023"/>
    </source>
</evidence>
<dbReference type="SMART" id="SM00132">
    <property type="entry name" value="LIM"/>
    <property type="match status" value="2"/>
</dbReference>
<feature type="compositionally biased region" description="Polar residues" evidence="4">
    <location>
        <begin position="281"/>
        <end position="290"/>
    </location>
</feature>
<dbReference type="GO" id="GO:0030695">
    <property type="term" value="F:GTPase regulator activity"/>
    <property type="evidence" value="ECO:0007669"/>
    <property type="project" value="UniProtKB-ARBA"/>
</dbReference>
<keyword evidence="3" id="KW-0440">LIM domain</keyword>
<feature type="region of interest" description="Disordered" evidence="4">
    <location>
        <begin position="49"/>
        <end position="94"/>
    </location>
</feature>
<dbReference type="Pfam" id="PF00412">
    <property type="entry name" value="LIM"/>
    <property type="match status" value="1"/>
</dbReference>
<dbReference type="SUPFAM" id="SSF57716">
    <property type="entry name" value="Glucocorticoid receptor-like (DNA-binding domain)"/>
    <property type="match status" value="1"/>
</dbReference>
<dbReference type="EMBL" id="LMYN01000081">
    <property type="protein sequence ID" value="KSA00587.1"/>
    <property type="molecule type" value="Genomic_DNA"/>
</dbReference>
<keyword evidence="1 3" id="KW-0479">Metal-binding</keyword>
<feature type="domain" description="LIM zinc-binding" evidence="5">
    <location>
        <begin position="696"/>
        <end position="755"/>
    </location>
</feature>
<reference evidence="6 7" key="1">
    <citation type="submission" date="2015-11" db="EMBL/GenBank/DDBJ databases">
        <title>The genome of Debaryomyces fabryi.</title>
        <authorList>
            <person name="Tafer H."/>
            <person name="Lopandic K."/>
        </authorList>
    </citation>
    <scope>NUCLEOTIDE SEQUENCE [LARGE SCALE GENOMIC DNA]</scope>
    <source>
        <strain evidence="6 7">CBS 789</strain>
    </source>
</reference>
<keyword evidence="7" id="KW-1185">Reference proteome</keyword>
<keyword evidence="2 3" id="KW-0862">Zinc</keyword>
<organism evidence="6 7">
    <name type="scientific">Debaryomyces fabryi</name>
    <dbReference type="NCBI Taxonomy" id="58627"/>
    <lineage>
        <taxon>Eukaryota</taxon>
        <taxon>Fungi</taxon>
        <taxon>Dikarya</taxon>
        <taxon>Ascomycota</taxon>
        <taxon>Saccharomycotina</taxon>
        <taxon>Pichiomycetes</taxon>
        <taxon>Debaryomycetaceae</taxon>
        <taxon>Debaryomyces</taxon>
    </lineage>
</organism>
<evidence type="ECO:0000256" key="4">
    <source>
        <dbReference type="SAM" id="MobiDB-lite"/>
    </source>
</evidence>
<evidence type="ECO:0000313" key="6">
    <source>
        <dbReference type="EMBL" id="KSA00587.1"/>
    </source>
</evidence>
<dbReference type="OrthoDB" id="1112565at2759"/>
<evidence type="ECO:0000256" key="1">
    <source>
        <dbReference type="ARBA" id="ARBA00022723"/>
    </source>
</evidence>
<feature type="region of interest" description="Disordered" evidence="4">
    <location>
        <begin position="311"/>
        <end position="343"/>
    </location>
</feature>
<feature type="region of interest" description="Disordered" evidence="4">
    <location>
        <begin position="117"/>
        <end position="145"/>
    </location>
</feature>
<dbReference type="GO" id="GO:0046872">
    <property type="term" value="F:metal ion binding"/>
    <property type="evidence" value="ECO:0007669"/>
    <property type="project" value="UniProtKB-KW"/>
</dbReference>
<dbReference type="CDD" id="cd09397">
    <property type="entry name" value="LIM1_UF1"/>
    <property type="match status" value="1"/>
</dbReference>
<sequence length="788" mass="88076">MEPKLQTLPQYFKTETSPMIQHSAFPPFKIEHRYRGVYERAGFDVNLKGDSPTSEMRSMKSPTMLRFPQSSNGVKSSNSSAHSVGGSMKNDYVVPGSAKTTKSFGELQKRTPYPVYENRAHSESEPNTSNLSPVSPDGKSPSSIRFHEVPQNARSVNPEIPVVQIQHCDTAENTELPPPSNNGFTFMPSSTQNKNLKNLSLNLNDSQSSKNDNSQVNENDDDSIETESYDTTSETSFNNHYNQINDVGSKRSSQSSIKTTELITSSLMQPGYGLPSPPPTSKSSELQTDDSLIKKQRLSSALNEFRKDIEDHKNYVPKTPSVPNTPTFGEAPQLPTSLPPNKAFGQIDVTQNSSRFSYNQNYVNSANDVSLTKNISLDQNIDPSNQFQDFRNQQLAADTQLNDEYQNFLQSGNKSQPRASQVSMVSSILSKDSDYEMDGGADEEMERQLHALKMGENYDDSTVNEAVSSDIQHQKADSNDNIDISSSWDTIPKRKSNVITAAIPTINIQNIDEDDSPVSANNSFENNDTQDCTWESIKPLSINNSEKEQSNGASHNGVIEKEINVDDSNDGIEVKPLSPKNHLVEEELRDMNFAVQEVPNSGQKNYNNEREIQDHSFKYPSGKGPCRVCQKEISPISKGPQKSVFSKTGELSGQWHRSCFTCAYAGCTVKFSKSIQCYVYDDNAFCHNHYHELNDTLCQYCSKGIEGECVENELYQKWHLHCLTCHQCKCQINKDYYLINGACYCEEDALKIIKGGSSYEDLSGNLKTGGLTTSDKVEKRRTRIMYVE</sequence>
<dbReference type="RefSeq" id="XP_015466689.1">
    <property type="nucleotide sequence ID" value="XM_015612461.1"/>
</dbReference>
<dbReference type="PROSITE" id="PS50023">
    <property type="entry name" value="LIM_DOMAIN_2"/>
    <property type="match status" value="1"/>
</dbReference>
<feature type="compositionally biased region" description="Low complexity" evidence="4">
    <location>
        <begin position="70"/>
        <end position="87"/>
    </location>
</feature>
<feature type="compositionally biased region" description="Low complexity" evidence="4">
    <location>
        <begin position="189"/>
        <end position="215"/>
    </location>
</feature>
<dbReference type="Proteomes" id="UP000054251">
    <property type="component" value="Unassembled WGS sequence"/>
</dbReference>
<evidence type="ECO:0000256" key="2">
    <source>
        <dbReference type="ARBA" id="ARBA00022833"/>
    </source>
</evidence>
<gene>
    <name evidence="6" type="ORF">AC631_03632</name>
</gene>
<dbReference type="GeneID" id="26840641"/>
<dbReference type="CDD" id="cd08368">
    <property type="entry name" value="LIM"/>
    <property type="match status" value="1"/>
</dbReference>
<dbReference type="Gene3D" id="2.10.110.10">
    <property type="entry name" value="Cysteine Rich Protein"/>
    <property type="match status" value="2"/>
</dbReference>
<feature type="region of interest" description="Disordered" evidence="4">
    <location>
        <begin position="172"/>
        <end position="292"/>
    </location>
</feature>
<protein>
    <recommendedName>
        <fullName evidence="5">LIM zinc-binding domain-containing protein</fullName>
    </recommendedName>
</protein>
<dbReference type="AlphaFoldDB" id="A0A0V1PWF1"/>
<dbReference type="InterPro" id="IPR001781">
    <property type="entry name" value="Znf_LIM"/>
</dbReference>
<feature type="compositionally biased region" description="Polar residues" evidence="4">
    <location>
        <begin position="237"/>
        <end position="268"/>
    </location>
</feature>
<comment type="caution">
    <text evidence="6">The sequence shown here is derived from an EMBL/GenBank/DDBJ whole genome shotgun (WGS) entry which is preliminary data.</text>
</comment>
<evidence type="ECO:0000256" key="3">
    <source>
        <dbReference type="PROSITE-ProRule" id="PRU00125"/>
    </source>
</evidence>